<dbReference type="AlphaFoldDB" id="A0A9W8AT37"/>
<comment type="caution">
    <text evidence="1">The sequence shown here is derived from an EMBL/GenBank/DDBJ whole genome shotgun (WGS) entry which is preliminary data.</text>
</comment>
<gene>
    <name evidence="1" type="ORF">IWQ62_004024</name>
</gene>
<protein>
    <submittedName>
        <fullName evidence="1">Uncharacterized protein</fullName>
    </submittedName>
</protein>
<dbReference type="Proteomes" id="UP001150925">
    <property type="component" value="Unassembled WGS sequence"/>
</dbReference>
<reference evidence="1" key="1">
    <citation type="submission" date="2022-07" db="EMBL/GenBank/DDBJ databases">
        <title>Phylogenomic reconstructions and comparative analyses of Kickxellomycotina fungi.</title>
        <authorList>
            <person name="Reynolds N.K."/>
            <person name="Stajich J.E."/>
            <person name="Barry K."/>
            <person name="Grigoriev I.V."/>
            <person name="Crous P."/>
            <person name="Smith M.E."/>
        </authorList>
    </citation>
    <scope>NUCLEOTIDE SEQUENCE</scope>
    <source>
        <strain evidence="1">RSA 1196</strain>
    </source>
</reference>
<accession>A0A9W8AT37</accession>
<sequence>MDRVNRERGTNMTIKLNPNQYRRVASSQVPGDDRIEWTPATPRLNPIRQARVPFRRSSPSDPRFRSYYGNMWGN</sequence>
<name>A0A9W8AT37_9FUNG</name>
<organism evidence="1 2">
    <name type="scientific">Dispira parvispora</name>
    <dbReference type="NCBI Taxonomy" id="1520584"/>
    <lineage>
        <taxon>Eukaryota</taxon>
        <taxon>Fungi</taxon>
        <taxon>Fungi incertae sedis</taxon>
        <taxon>Zoopagomycota</taxon>
        <taxon>Kickxellomycotina</taxon>
        <taxon>Dimargaritomycetes</taxon>
        <taxon>Dimargaritales</taxon>
        <taxon>Dimargaritaceae</taxon>
        <taxon>Dispira</taxon>
    </lineage>
</organism>
<proteinExistence type="predicted"/>
<keyword evidence="2" id="KW-1185">Reference proteome</keyword>
<evidence type="ECO:0000313" key="1">
    <source>
        <dbReference type="EMBL" id="KAJ1960983.1"/>
    </source>
</evidence>
<dbReference type="EMBL" id="JANBPY010001227">
    <property type="protein sequence ID" value="KAJ1960983.1"/>
    <property type="molecule type" value="Genomic_DNA"/>
</dbReference>
<evidence type="ECO:0000313" key="2">
    <source>
        <dbReference type="Proteomes" id="UP001150925"/>
    </source>
</evidence>